<proteinExistence type="predicted"/>
<keyword evidence="2" id="KW-1185">Reference proteome</keyword>
<evidence type="ECO:0000313" key="2">
    <source>
        <dbReference type="Proteomes" id="UP000827872"/>
    </source>
</evidence>
<reference evidence="1" key="1">
    <citation type="submission" date="2021-08" db="EMBL/GenBank/DDBJ databases">
        <title>The first chromosome-level gecko genome reveals the dynamic sex chromosomes of Neotropical dwarf geckos (Sphaerodactylidae: Sphaerodactylus).</title>
        <authorList>
            <person name="Pinto B.J."/>
            <person name="Keating S.E."/>
            <person name="Gamble T."/>
        </authorList>
    </citation>
    <scope>NUCLEOTIDE SEQUENCE</scope>
    <source>
        <strain evidence="1">TG3544</strain>
    </source>
</reference>
<name>A0ACB8EMH0_9SAUR</name>
<protein>
    <submittedName>
        <fullName evidence="1">Uncharacterized protein</fullName>
    </submittedName>
</protein>
<evidence type="ECO:0000313" key="1">
    <source>
        <dbReference type="EMBL" id="KAH7993839.1"/>
    </source>
</evidence>
<gene>
    <name evidence="1" type="ORF">K3G42_032443</name>
</gene>
<accession>A0ACB8EMH0</accession>
<dbReference type="EMBL" id="CM037616">
    <property type="protein sequence ID" value="KAH7993839.1"/>
    <property type="molecule type" value="Genomic_DNA"/>
</dbReference>
<comment type="caution">
    <text evidence="1">The sequence shown here is derived from an EMBL/GenBank/DDBJ whole genome shotgun (WGS) entry which is preliminary data.</text>
</comment>
<sequence>MQCIFSRPESGEIASCFSNESFTFISAQVTQLQDKSEVAACRFSTFTPSRAQAVQPEISRLGKPAGSSVLFRFASPLPRLLLQLLQPDFSPLFLFAIFFPL</sequence>
<dbReference type="Proteomes" id="UP000827872">
    <property type="component" value="Linkage Group LG03"/>
</dbReference>
<organism evidence="1 2">
    <name type="scientific">Sphaerodactylus townsendi</name>
    <dbReference type="NCBI Taxonomy" id="933632"/>
    <lineage>
        <taxon>Eukaryota</taxon>
        <taxon>Metazoa</taxon>
        <taxon>Chordata</taxon>
        <taxon>Craniata</taxon>
        <taxon>Vertebrata</taxon>
        <taxon>Euteleostomi</taxon>
        <taxon>Lepidosauria</taxon>
        <taxon>Squamata</taxon>
        <taxon>Bifurcata</taxon>
        <taxon>Gekkota</taxon>
        <taxon>Sphaerodactylidae</taxon>
        <taxon>Sphaerodactylus</taxon>
    </lineage>
</organism>